<evidence type="ECO:0000313" key="8">
    <source>
        <dbReference type="EMBL" id="EYU22379.1"/>
    </source>
</evidence>
<dbReference type="Proteomes" id="UP000030748">
    <property type="component" value="Unassembled WGS sequence"/>
</dbReference>
<feature type="compositionally biased region" description="Low complexity" evidence="6">
    <location>
        <begin position="117"/>
        <end position="126"/>
    </location>
</feature>
<dbReference type="eggNOG" id="ENOG502QSI6">
    <property type="taxonomic scope" value="Eukaryota"/>
</dbReference>
<dbReference type="FunFam" id="2.20.25.80:FF:000003">
    <property type="entry name" value="WRKY transcription factor 57"/>
    <property type="match status" value="1"/>
</dbReference>
<feature type="region of interest" description="Disordered" evidence="6">
    <location>
        <begin position="286"/>
        <end position="327"/>
    </location>
</feature>
<sequence length="327" mass="35212">MDGKKKAEDPEFTTESSWGLGGDVNHGYFFGSGTDDYRESSVLTDFGWNIPSESNGVWGSDLAGSGADGCVSVATSGISTAPPPQPMALVDQENNTFASNPSVSSSSSEDLGDKSTASGGSSSAAAVNPTPSSDTASKAKKKGEKRLRQPRFAFVTKSEIDHLEDGYRWRKYGQKAVKNSPFPRSYYRCTNSKCTVKKRVERSSEDPTVVITTYEGQHSHHSSSSSSVGFPCRSGGGGLLPQLQLEPDSTFSRNASSNNINNSHDFSYYPRPPLQLTTQENCDSIINNKELPPSKNQLGKDGELSHQGKETTSQGLLGDIVPPRMRH</sequence>
<feature type="compositionally biased region" description="Basic residues" evidence="6">
    <location>
        <begin position="138"/>
        <end position="149"/>
    </location>
</feature>
<protein>
    <recommendedName>
        <fullName evidence="7">WRKY domain-containing protein</fullName>
    </recommendedName>
</protein>
<dbReference type="Pfam" id="PF03106">
    <property type="entry name" value="WRKY"/>
    <property type="match status" value="1"/>
</dbReference>
<evidence type="ECO:0000256" key="5">
    <source>
        <dbReference type="ARBA" id="ARBA00023242"/>
    </source>
</evidence>
<gene>
    <name evidence="8" type="ORF">MIMGU_mgv1a009929mg</name>
</gene>
<dbReference type="InterPro" id="IPR036576">
    <property type="entry name" value="WRKY_dom_sf"/>
</dbReference>
<dbReference type="PhylomeDB" id="A0A022Q410"/>
<dbReference type="GO" id="GO:0003700">
    <property type="term" value="F:DNA-binding transcription factor activity"/>
    <property type="evidence" value="ECO:0000318"/>
    <property type="project" value="GO_Central"/>
</dbReference>
<name>A0A022Q410_ERYGU</name>
<accession>A0A022Q410</accession>
<keyword evidence="5" id="KW-0539">Nucleus</keyword>
<organism evidence="8 9">
    <name type="scientific">Erythranthe guttata</name>
    <name type="common">Yellow monkey flower</name>
    <name type="synonym">Mimulus guttatus</name>
    <dbReference type="NCBI Taxonomy" id="4155"/>
    <lineage>
        <taxon>Eukaryota</taxon>
        <taxon>Viridiplantae</taxon>
        <taxon>Streptophyta</taxon>
        <taxon>Embryophyta</taxon>
        <taxon>Tracheophyta</taxon>
        <taxon>Spermatophyta</taxon>
        <taxon>Magnoliopsida</taxon>
        <taxon>eudicotyledons</taxon>
        <taxon>Gunneridae</taxon>
        <taxon>Pentapetalae</taxon>
        <taxon>asterids</taxon>
        <taxon>lamiids</taxon>
        <taxon>Lamiales</taxon>
        <taxon>Phrymaceae</taxon>
        <taxon>Erythranthe</taxon>
    </lineage>
</organism>
<feature type="region of interest" description="Disordered" evidence="6">
    <location>
        <begin position="1"/>
        <end position="24"/>
    </location>
</feature>
<feature type="region of interest" description="Disordered" evidence="6">
    <location>
        <begin position="249"/>
        <end position="274"/>
    </location>
</feature>
<dbReference type="GO" id="GO:0006355">
    <property type="term" value="P:regulation of DNA-templated transcription"/>
    <property type="evidence" value="ECO:0000318"/>
    <property type="project" value="GO_Central"/>
</dbReference>
<dbReference type="InterPro" id="IPR044810">
    <property type="entry name" value="WRKY_plant"/>
</dbReference>
<keyword evidence="3" id="KW-0238">DNA-binding</keyword>
<evidence type="ECO:0000256" key="2">
    <source>
        <dbReference type="ARBA" id="ARBA00023015"/>
    </source>
</evidence>
<feature type="compositionally biased region" description="Basic and acidic residues" evidence="6">
    <location>
        <begin position="298"/>
        <end position="309"/>
    </location>
</feature>
<dbReference type="STRING" id="4155.A0A022Q410"/>
<dbReference type="Gene3D" id="2.20.25.80">
    <property type="entry name" value="WRKY domain"/>
    <property type="match status" value="1"/>
</dbReference>
<dbReference type="PROSITE" id="PS50811">
    <property type="entry name" value="WRKY"/>
    <property type="match status" value="1"/>
</dbReference>
<evidence type="ECO:0000256" key="3">
    <source>
        <dbReference type="ARBA" id="ARBA00023125"/>
    </source>
</evidence>
<keyword evidence="2" id="KW-0805">Transcription regulation</keyword>
<dbReference type="KEGG" id="egt:105974807"/>
<dbReference type="GO" id="GO:0000976">
    <property type="term" value="F:transcription cis-regulatory region binding"/>
    <property type="evidence" value="ECO:0000318"/>
    <property type="project" value="GO_Central"/>
</dbReference>
<dbReference type="SUPFAM" id="SSF118290">
    <property type="entry name" value="WRKY DNA-binding domain"/>
    <property type="match status" value="1"/>
</dbReference>
<feature type="domain" description="WRKY" evidence="7">
    <location>
        <begin position="158"/>
        <end position="223"/>
    </location>
</feature>
<dbReference type="InterPro" id="IPR003657">
    <property type="entry name" value="WRKY_dom"/>
</dbReference>
<proteinExistence type="predicted"/>
<evidence type="ECO:0000256" key="6">
    <source>
        <dbReference type="SAM" id="MobiDB-lite"/>
    </source>
</evidence>
<feature type="compositionally biased region" description="Low complexity" evidence="6">
    <location>
        <begin position="252"/>
        <end position="263"/>
    </location>
</feature>
<evidence type="ECO:0000256" key="1">
    <source>
        <dbReference type="ARBA" id="ARBA00004123"/>
    </source>
</evidence>
<dbReference type="AlphaFoldDB" id="A0A022Q410"/>
<dbReference type="PANTHER" id="PTHR31221">
    <property type="entry name" value="WRKY TRANSCRIPTION FACTOR PROTEIN 1-RELATED"/>
    <property type="match status" value="1"/>
</dbReference>
<reference evidence="8 9" key="1">
    <citation type="journal article" date="2013" name="Proc. Natl. Acad. Sci. U.S.A.">
        <title>Fine-scale variation in meiotic recombination in Mimulus inferred from population shotgun sequencing.</title>
        <authorList>
            <person name="Hellsten U."/>
            <person name="Wright K.M."/>
            <person name="Jenkins J."/>
            <person name="Shu S."/>
            <person name="Yuan Y."/>
            <person name="Wessler S.R."/>
            <person name="Schmutz J."/>
            <person name="Willis J.H."/>
            <person name="Rokhsar D.S."/>
        </authorList>
    </citation>
    <scope>NUCLEOTIDE SEQUENCE [LARGE SCALE GENOMIC DNA]</scope>
    <source>
        <strain evidence="9">cv. DUN x IM62</strain>
    </source>
</reference>
<evidence type="ECO:0000256" key="4">
    <source>
        <dbReference type="ARBA" id="ARBA00023163"/>
    </source>
</evidence>
<comment type="subcellular location">
    <subcellularLocation>
        <location evidence="1">Nucleus</location>
    </subcellularLocation>
</comment>
<keyword evidence="4" id="KW-0804">Transcription</keyword>
<dbReference type="EMBL" id="KI632201">
    <property type="protein sequence ID" value="EYU22379.1"/>
    <property type="molecule type" value="Genomic_DNA"/>
</dbReference>
<dbReference type="PANTHER" id="PTHR31221:SF334">
    <property type="entry name" value="WRKY TRANSCRIPTION FACTOR 57-RELATED"/>
    <property type="match status" value="1"/>
</dbReference>
<evidence type="ECO:0000313" key="9">
    <source>
        <dbReference type="Proteomes" id="UP000030748"/>
    </source>
</evidence>
<evidence type="ECO:0000259" key="7">
    <source>
        <dbReference type="PROSITE" id="PS50811"/>
    </source>
</evidence>
<dbReference type="GO" id="GO:0005634">
    <property type="term" value="C:nucleus"/>
    <property type="evidence" value="ECO:0000318"/>
    <property type="project" value="GO_Central"/>
</dbReference>
<feature type="region of interest" description="Disordered" evidence="6">
    <location>
        <begin position="69"/>
        <end position="150"/>
    </location>
</feature>
<dbReference type="SMART" id="SM00774">
    <property type="entry name" value="WRKY"/>
    <property type="match status" value="1"/>
</dbReference>
<keyword evidence="9" id="KW-1185">Reference proteome</keyword>
<dbReference type="OrthoDB" id="771376at2759"/>
<feature type="compositionally biased region" description="Low complexity" evidence="6">
    <location>
        <begin position="99"/>
        <end position="108"/>
    </location>
</feature>